<evidence type="ECO:0000313" key="1">
    <source>
        <dbReference type="EMBL" id="VFU61969.1"/>
    </source>
</evidence>
<gene>
    <name evidence="1" type="ORF">SVIM_LOCUS466210</name>
</gene>
<protein>
    <submittedName>
        <fullName evidence="1">Uncharacterized protein</fullName>
    </submittedName>
</protein>
<proteinExistence type="predicted"/>
<accession>A0A6N2N8G1</accession>
<sequence length="97" mass="11385">MRETEIIEGWKSDISFCVGAFVPDNSLSPLHDICFCDHSCSRWHRQIKYIVMETHVYLVPLKSQSLRCRQFIAYQYVAFCKSQTCLRMISLAIWSDC</sequence>
<dbReference type="AlphaFoldDB" id="A0A6N2N8G1"/>
<reference evidence="1" key="1">
    <citation type="submission" date="2019-03" db="EMBL/GenBank/DDBJ databases">
        <authorList>
            <person name="Mank J."/>
            <person name="Almeida P."/>
        </authorList>
    </citation>
    <scope>NUCLEOTIDE SEQUENCE</scope>
    <source>
        <strain evidence="1">78183</strain>
    </source>
</reference>
<organism evidence="1">
    <name type="scientific">Salix viminalis</name>
    <name type="common">Common osier</name>
    <name type="synonym">Basket willow</name>
    <dbReference type="NCBI Taxonomy" id="40686"/>
    <lineage>
        <taxon>Eukaryota</taxon>
        <taxon>Viridiplantae</taxon>
        <taxon>Streptophyta</taxon>
        <taxon>Embryophyta</taxon>
        <taxon>Tracheophyta</taxon>
        <taxon>Spermatophyta</taxon>
        <taxon>Magnoliopsida</taxon>
        <taxon>eudicotyledons</taxon>
        <taxon>Gunneridae</taxon>
        <taxon>Pentapetalae</taxon>
        <taxon>rosids</taxon>
        <taxon>fabids</taxon>
        <taxon>Malpighiales</taxon>
        <taxon>Salicaceae</taxon>
        <taxon>Saliceae</taxon>
        <taxon>Salix</taxon>
    </lineage>
</organism>
<name>A0A6N2N8G1_SALVM</name>
<dbReference type="EMBL" id="CAADRP010002151">
    <property type="protein sequence ID" value="VFU61969.1"/>
    <property type="molecule type" value="Genomic_DNA"/>
</dbReference>